<evidence type="ECO:0000313" key="2">
    <source>
        <dbReference type="EMBL" id="CAF1173611.1"/>
    </source>
</evidence>
<evidence type="ECO:0000313" key="4">
    <source>
        <dbReference type="EMBL" id="CAF3958687.1"/>
    </source>
</evidence>
<organism evidence="3 6">
    <name type="scientific">Didymodactylos carnosus</name>
    <dbReference type="NCBI Taxonomy" id="1234261"/>
    <lineage>
        <taxon>Eukaryota</taxon>
        <taxon>Metazoa</taxon>
        <taxon>Spiralia</taxon>
        <taxon>Gnathifera</taxon>
        <taxon>Rotifera</taxon>
        <taxon>Eurotatoria</taxon>
        <taxon>Bdelloidea</taxon>
        <taxon>Philodinida</taxon>
        <taxon>Philodinidae</taxon>
        <taxon>Didymodactylos</taxon>
    </lineage>
</organism>
<dbReference type="AlphaFoldDB" id="A0A814VY59"/>
<dbReference type="EMBL" id="CAJNOK010012891">
    <property type="protein sequence ID" value="CAF1173611.1"/>
    <property type="molecule type" value="Genomic_DNA"/>
</dbReference>
<reference evidence="3" key="1">
    <citation type="submission" date="2021-02" db="EMBL/GenBank/DDBJ databases">
        <authorList>
            <person name="Nowell W R."/>
        </authorList>
    </citation>
    <scope>NUCLEOTIDE SEQUENCE</scope>
</reference>
<proteinExistence type="predicted"/>
<evidence type="ECO:0000313" key="3">
    <source>
        <dbReference type="EMBL" id="CAF1194326.1"/>
    </source>
</evidence>
<evidence type="ECO:0000256" key="1">
    <source>
        <dbReference type="SAM" id="MobiDB-lite"/>
    </source>
</evidence>
<dbReference type="EMBL" id="CAJOBC010008329">
    <property type="protein sequence ID" value="CAF3958687.1"/>
    <property type="molecule type" value="Genomic_DNA"/>
</dbReference>
<dbReference type="EMBL" id="CAJOBA010034415">
    <property type="protein sequence ID" value="CAF3984855.1"/>
    <property type="molecule type" value="Genomic_DNA"/>
</dbReference>
<dbReference type="Proteomes" id="UP000681722">
    <property type="component" value="Unassembled WGS sequence"/>
</dbReference>
<feature type="compositionally biased region" description="Low complexity" evidence="1">
    <location>
        <begin position="58"/>
        <end position="69"/>
    </location>
</feature>
<evidence type="ECO:0000313" key="6">
    <source>
        <dbReference type="Proteomes" id="UP000663829"/>
    </source>
</evidence>
<accession>A0A814VY59</accession>
<keyword evidence="6" id="KW-1185">Reference proteome</keyword>
<evidence type="ECO:0000313" key="5">
    <source>
        <dbReference type="EMBL" id="CAF3984855.1"/>
    </source>
</evidence>
<sequence length="100" mass="10953">MSMDFLISSMPVHCPFQVFIEQSSQSSNLNNRKRSLPREEETTTTIDDEPIPLETSRRGGSSSSMRGRGNIASDHNVTTGRGGSEVIVTEKGNGGKRGRR</sequence>
<dbReference type="Proteomes" id="UP000677228">
    <property type="component" value="Unassembled WGS sequence"/>
</dbReference>
<dbReference type="Proteomes" id="UP000663829">
    <property type="component" value="Unassembled WGS sequence"/>
</dbReference>
<dbReference type="Proteomes" id="UP000682733">
    <property type="component" value="Unassembled WGS sequence"/>
</dbReference>
<comment type="caution">
    <text evidence="3">The sequence shown here is derived from an EMBL/GenBank/DDBJ whole genome shotgun (WGS) entry which is preliminary data.</text>
</comment>
<dbReference type="EMBL" id="CAJNOQ010008328">
    <property type="protein sequence ID" value="CAF1194326.1"/>
    <property type="molecule type" value="Genomic_DNA"/>
</dbReference>
<name>A0A814VY59_9BILA</name>
<protein>
    <submittedName>
        <fullName evidence="3">Uncharacterized protein</fullName>
    </submittedName>
</protein>
<gene>
    <name evidence="3" type="ORF">GPM918_LOCUS23375</name>
    <name evidence="2" type="ORF">OVA965_LOCUS22699</name>
    <name evidence="4" type="ORF">SRO942_LOCUS23374</name>
    <name evidence="5" type="ORF">TMI583_LOCUS23413</name>
</gene>
<feature type="region of interest" description="Disordered" evidence="1">
    <location>
        <begin position="22"/>
        <end position="100"/>
    </location>
</feature>